<dbReference type="AlphaFoldDB" id="A0A6N9T370"/>
<organism evidence="2 3">
    <name type="scientific">Jiella pacifica</name>
    <dbReference type="NCBI Taxonomy" id="2696469"/>
    <lineage>
        <taxon>Bacteria</taxon>
        <taxon>Pseudomonadati</taxon>
        <taxon>Pseudomonadota</taxon>
        <taxon>Alphaproteobacteria</taxon>
        <taxon>Hyphomicrobiales</taxon>
        <taxon>Aurantimonadaceae</taxon>
        <taxon>Jiella</taxon>
    </lineage>
</organism>
<reference evidence="2 3" key="1">
    <citation type="submission" date="2020-01" db="EMBL/GenBank/DDBJ databases">
        <title>Jiella pacifica sp. nov.</title>
        <authorList>
            <person name="Xue Z."/>
            <person name="Zhu S."/>
            <person name="Chen J."/>
            <person name="Yang J."/>
        </authorList>
    </citation>
    <scope>NUCLEOTIDE SEQUENCE [LARGE SCALE GENOMIC DNA]</scope>
    <source>
        <strain evidence="2 3">40Bstr34</strain>
    </source>
</reference>
<feature type="region of interest" description="Disordered" evidence="1">
    <location>
        <begin position="31"/>
        <end position="50"/>
    </location>
</feature>
<dbReference type="Proteomes" id="UP000469011">
    <property type="component" value="Unassembled WGS sequence"/>
</dbReference>
<keyword evidence="3" id="KW-1185">Reference proteome</keyword>
<evidence type="ECO:0000256" key="1">
    <source>
        <dbReference type="SAM" id="MobiDB-lite"/>
    </source>
</evidence>
<gene>
    <name evidence="2" type="ORF">GTK09_14945</name>
</gene>
<sequence length="50" mass="5002">MKLKLVIVAAGLAPILGGCVGTEGTAVRERASLADRDTPSSGLVPGQLPD</sequence>
<evidence type="ECO:0000313" key="2">
    <source>
        <dbReference type="EMBL" id="NDW05720.1"/>
    </source>
</evidence>
<dbReference type="RefSeq" id="WP_163463979.1">
    <property type="nucleotide sequence ID" value="NZ_JAAAMG010000012.1"/>
</dbReference>
<comment type="caution">
    <text evidence="2">The sequence shown here is derived from an EMBL/GenBank/DDBJ whole genome shotgun (WGS) entry which is preliminary data.</text>
</comment>
<evidence type="ECO:0000313" key="3">
    <source>
        <dbReference type="Proteomes" id="UP000469011"/>
    </source>
</evidence>
<dbReference type="EMBL" id="JAAAMG010000012">
    <property type="protein sequence ID" value="NDW05720.1"/>
    <property type="molecule type" value="Genomic_DNA"/>
</dbReference>
<accession>A0A6N9T370</accession>
<proteinExistence type="predicted"/>
<dbReference type="PROSITE" id="PS51257">
    <property type="entry name" value="PROKAR_LIPOPROTEIN"/>
    <property type="match status" value="1"/>
</dbReference>
<protein>
    <submittedName>
        <fullName evidence="2">Uncharacterized protein</fullName>
    </submittedName>
</protein>
<name>A0A6N9T370_9HYPH</name>